<dbReference type="EMBL" id="WHPN01000092">
    <property type="protein sequence ID" value="KAF4410306.1"/>
    <property type="molecule type" value="Genomic_DNA"/>
</dbReference>
<protein>
    <submittedName>
        <fullName evidence="2">Phosphotransferase</fullName>
    </submittedName>
</protein>
<evidence type="ECO:0000313" key="3">
    <source>
        <dbReference type="Proteomes" id="UP000621266"/>
    </source>
</evidence>
<dbReference type="Proteomes" id="UP000621266">
    <property type="component" value="Unassembled WGS sequence"/>
</dbReference>
<keyword evidence="3" id="KW-1185">Reference proteome</keyword>
<sequence length="299" mass="33446">MTAPIHGGFTGPDVHRLLQRACAVAGLDATGAVLIRGQTNAVVRLTAHPVVVKIARHGTAPEKVRRTVTFVRWLMNMRFPTVPLYRPEIQPLVIDGYAVTLWVHLPQPEHPVPAQAIAKPLNVLHSLGEIPVALERLDTCSAIRSSLSRTTTLPSSTLDLLHNRVNELELALATVDYAFADAILQGDPQHRNALHDGDRAVLCDWDSAVLGRPEWDLVTIEVHCRRFGYGPRHYARFAEAYGWDVTDWDGYPILRDLRELRMITTNARKSTHEPEKTAEVVRRVDGLLRGDSGQRWNIL</sequence>
<accession>A0ABQ7FN13</accession>
<comment type="caution">
    <text evidence="2">The sequence shown here is derived from an EMBL/GenBank/DDBJ whole genome shotgun (WGS) entry which is preliminary data.</text>
</comment>
<dbReference type="Pfam" id="PF01636">
    <property type="entry name" value="APH"/>
    <property type="match status" value="1"/>
</dbReference>
<evidence type="ECO:0000313" key="2">
    <source>
        <dbReference type="EMBL" id="KAF4410306.1"/>
    </source>
</evidence>
<reference evidence="2 3" key="1">
    <citation type="submission" date="2019-10" db="EMBL/GenBank/DDBJ databases">
        <title>Streptomyces tenebrisbrunneis sp.nov., an endogenous actinomycete isolated from of Lycium ruthenicum.</title>
        <authorList>
            <person name="Ma L."/>
        </authorList>
    </citation>
    <scope>NUCLEOTIDE SEQUENCE [LARGE SCALE GENOMIC DNA]</scope>
    <source>
        <strain evidence="2 3">TRM 66187</strain>
    </source>
</reference>
<proteinExistence type="predicted"/>
<feature type="domain" description="Aminoglycoside phosphotransferase" evidence="1">
    <location>
        <begin position="36"/>
        <end position="250"/>
    </location>
</feature>
<dbReference type="SUPFAM" id="SSF56112">
    <property type="entry name" value="Protein kinase-like (PK-like)"/>
    <property type="match status" value="1"/>
</dbReference>
<dbReference type="InterPro" id="IPR002575">
    <property type="entry name" value="Aminoglycoside_PTrfase"/>
</dbReference>
<dbReference type="Gene3D" id="3.90.1200.10">
    <property type="match status" value="1"/>
</dbReference>
<dbReference type="RefSeq" id="WP_156205175.1">
    <property type="nucleotide sequence ID" value="NZ_WHPN01000092.1"/>
</dbReference>
<gene>
    <name evidence="2" type="ORF">GCU69_04530</name>
</gene>
<organism evidence="2 3">
    <name type="scientific">Streptomyces lycii</name>
    <dbReference type="NCBI Taxonomy" id="2654337"/>
    <lineage>
        <taxon>Bacteria</taxon>
        <taxon>Bacillati</taxon>
        <taxon>Actinomycetota</taxon>
        <taxon>Actinomycetes</taxon>
        <taxon>Kitasatosporales</taxon>
        <taxon>Streptomycetaceae</taxon>
        <taxon>Streptomyces</taxon>
    </lineage>
</organism>
<name>A0ABQ7FN13_9ACTN</name>
<dbReference type="InterPro" id="IPR011009">
    <property type="entry name" value="Kinase-like_dom_sf"/>
</dbReference>
<evidence type="ECO:0000259" key="1">
    <source>
        <dbReference type="Pfam" id="PF01636"/>
    </source>
</evidence>